<feature type="compositionally biased region" description="Acidic residues" evidence="1">
    <location>
        <begin position="219"/>
        <end position="234"/>
    </location>
</feature>
<organism evidence="2 3">
    <name type="scientific">Clathrus columnatus</name>
    <dbReference type="NCBI Taxonomy" id="1419009"/>
    <lineage>
        <taxon>Eukaryota</taxon>
        <taxon>Fungi</taxon>
        <taxon>Dikarya</taxon>
        <taxon>Basidiomycota</taxon>
        <taxon>Agaricomycotina</taxon>
        <taxon>Agaricomycetes</taxon>
        <taxon>Phallomycetidae</taxon>
        <taxon>Phallales</taxon>
        <taxon>Clathraceae</taxon>
        <taxon>Clathrus</taxon>
    </lineage>
</organism>
<evidence type="ECO:0000313" key="3">
    <source>
        <dbReference type="Proteomes" id="UP001050691"/>
    </source>
</evidence>
<accession>A0AAV5A1H2</accession>
<gene>
    <name evidence="2" type="ORF">Clacol_000670</name>
</gene>
<feature type="region of interest" description="Disordered" evidence="1">
    <location>
        <begin position="181"/>
        <end position="274"/>
    </location>
</feature>
<dbReference type="EMBL" id="BPWL01000001">
    <property type="protein sequence ID" value="GJJ06478.1"/>
    <property type="molecule type" value="Genomic_DNA"/>
</dbReference>
<name>A0AAV5A1H2_9AGAM</name>
<evidence type="ECO:0000256" key="1">
    <source>
        <dbReference type="SAM" id="MobiDB-lite"/>
    </source>
</evidence>
<comment type="caution">
    <text evidence="2">The sequence shown here is derived from an EMBL/GenBank/DDBJ whole genome shotgun (WGS) entry which is preliminary data.</text>
</comment>
<keyword evidence="3" id="KW-1185">Reference proteome</keyword>
<evidence type="ECO:0000313" key="2">
    <source>
        <dbReference type="EMBL" id="GJJ06478.1"/>
    </source>
</evidence>
<reference evidence="2" key="1">
    <citation type="submission" date="2021-10" db="EMBL/GenBank/DDBJ databases">
        <title>De novo Genome Assembly of Clathrus columnatus (Basidiomycota, Fungi) Using Illumina and Nanopore Sequence Data.</title>
        <authorList>
            <person name="Ogiso-Tanaka E."/>
            <person name="Itagaki H."/>
            <person name="Hosoya T."/>
            <person name="Hosaka K."/>
        </authorList>
    </citation>
    <scope>NUCLEOTIDE SEQUENCE</scope>
    <source>
        <strain evidence="2">MO-923</strain>
    </source>
</reference>
<feature type="compositionally biased region" description="Acidic residues" evidence="1">
    <location>
        <begin position="246"/>
        <end position="258"/>
    </location>
</feature>
<proteinExistence type="predicted"/>
<dbReference type="Proteomes" id="UP001050691">
    <property type="component" value="Unassembled WGS sequence"/>
</dbReference>
<protein>
    <submittedName>
        <fullName evidence="2">Uncharacterized protein</fullName>
    </submittedName>
</protein>
<sequence length="342" mass="36945">MSQMLISASSPSLNAATTAQAIQTQPQISREHIKEALALKIARHSHCSICEDCISLIPDESVTVVLDITWDNKTSEYPGYVTTCRCGHSVSDHAVSDGIAPEEYARRGRVAIRLDELLDDENKLLDFEYEDDDIVSLRKQMVLPGDTLSPLSDVIPSPGLSSIFHTTKYVLTFASEPDVMESRKHSRSSSASLQPPNKKVRMSASDVDSDYSSPLSNAEDIEGDIKDGDDDEDSASISAQAVLPEQDQDVSESDDEEERPLAVTNGNKPNIKTVPRYGGKKAAGHMTVAGTAPAPTHTGFHAKANLESLKTKVKPEELGEEAIDRLASGVTVDTEGEPVEVA</sequence>
<dbReference type="AlphaFoldDB" id="A0AAV5A1H2"/>